<dbReference type="EMBL" id="MU251595">
    <property type="protein sequence ID" value="KAG9231539.1"/>
    <property type="molecule type" value="Genomic_DNA"/>
</dbReference>
<sequence length="405" mass="45247">MYRTLKVPRSNLNVFTNLTPAELGRPTVHCILKSGRQSSSKWQDVFADVHLVFGNIVGSGESTEDQSEFEVVQDTRGWEGNSSLVVSFCAPSWVVLREPYTATVSFGVQCTPQSTSTFFKPLGIKMNAYTTQLTDNDHVFITEFRPKESGYRSGVKSARHGSAADSPGVSQNPHNFTANMDSQKAQIVALTGRIENLPADFKTRLKESGVLNSRRLSPFTLGIHIGGPCQFILNFPAPVHAGCNLDIESEYSYIDVITPVADHINSDGFSDFMYPSFIHEIGPVLWNMPCVNLEHLPIIDTTKKADLGWLFTLFALQFSIRELRLRERAITEEEDHGDVRIHFKDSIRSLFMHFTDLEGKKINIFGLINPGKSRLHIVIFVASLRLDMANHSVLDTAILSVDEKI</sequence>
<name>A0A9P8C2L0_9HELO</name>
<protein>
    <submittedName>
        <fullName evidence="2">Uncharacterized protein</fullName>
    </submittedName>
</protein>
<dbReference type="OrthoDB" id="432970at2759"/>
<organism evidence="2 3">
    <name type="scientific">Amylocarpus encephaloides</name>
    <dbReference type="NCBI Taxonomy" id="45428"/>
    <lineage>
        <taxon>Eukaryota</taxon>
        <taxon>Fungi</taxon>
        <taxon>Dikarya</taxon>
        <taxon>Ascomycota</taxon>
        <taxon>Pezizomycotina</taxon>
        <taxon>Leotiomycetes</taxon>
        <taxon>Helotiales</taxon>
        <taxon>Helotiales incertae sedis</taxon>
        <taxon>Amylocarpus</taxon>
    </lineage>
</organism>
<dbReference type="Proteomes" id="UP000824998">
    <property type="component" value="Unassembled WGS sequence"/>
</dbReference>
<reference evidence="2" key="1">
    <citation type="journal article" date="2021" name="IMA Fungus">
        <title>Genomic characterization of three marine fungi, including Emericellopsis atlantica sp. nov. with signatures of a generalist lifestyle and marine biomass degradation.</title>
        <authorList>
            <person name="Hagestad O.C."/>
            <person name="Hou L."/>
            <person name="Andersen J.H."/>
            <person name="Hansen E.H."/>
            <person name="Altermark B."/>
            <person name="Li C."/>
            <person name="Kuhnert E."/>
            <person name="Cox R.J."/>
            <person name="Crous P.W."/>
            <person name="Spatafora J.W."/>
            <person name="Lail K."/>
            <person name="Amirebrahimi M."/>
            <person name="Lipzen A."/>
            <person name="Pangilinan J."/>
            <person name="Andreopoulos W."/>
            <person name="Hayes R.D."/>
            <person name="Ng V."/>
            <person name="Grigoriev I.V."/>
            <person name="Jackson S.A."/>
            <person name="Sutton T.D.S."/>
            <person name="Dobson A.D.W."/>
            <person name="Rama T."/>
        </authorList>
    </citation>
    <scope>NUCLEOTIDE SEQUENCE</scope>
    <source>
        <strain evidence="2">TRa018bII</strain>
    </source>
</reference>
<comment type="caution">
    <text evidence="2">The sequence shown here is derived from an EMBL/GenBank/DDBJ whole genome shotgun (WGS) entry which is preliminary data.</text>
</comment>
<proteinExistence type="predicted"/>
<dbReference type="AlphaFoldDB" id="A0A9P8C2L0"/>
<evidence type="ECO:0000256" key="1">
    <source>
        <dbReference type="SAM" id="MobiDB-lite"/>
    </source>
</evidence>
<accession>A0A9P8C2L0</accession>
<evidence type="ECO:0000313" key="3">
    <source>
        <dbReference type="Proteomes" id="UP000824998"/>
    </source>
</evidence>
<evidence type="ECO:0000313" key="2">
    <source>
        <dbReference type="EMBL" id="KAG9231539.1"/>
    </source>
</evidence>
<gene>
    <name evidence="2" type="ORF">BJ875DRAFT_516814</name>
</gene>
<feature type="region of interest" description="Disordered" evidence="1">
    <location>
        <begin position="151"/>
        <end position="173"/>
    </location>
</feature>
<keyword evidence="3" id="KW-1185">Reference proteome</keyword>